<dbReference type="PANTHER" id="PTHR10775:SF193">
    <property type="entry name" value="DUF4216 DOMAIN-CONTAINING PROTEIN"/>
    <property type="match status" value="1"/>
</dbReference>
<dbReference type="Proteomes" id="UP001157006">
    <property type="component" value="Chromosome 5"/>
</dbReference>
<gene>
    <name evidence="1" type="ORF">VFH_V156880</name>
</gene>
<organism evidence="1 2">
    <name type="scientific">Vicia faba</name>
    <name type="common">Broad bean</name>
    <name type="synonym">Faba vulgaris</name>
    <dbReference type="NCBI Taxonomy" id="3906"/>
    <lineage>
        <taxon>Eukaryota</taxon>
        <taxon>Viridiplantae</taxon>
        <taxon>Streptophyta</taxon>
        <taxon>Embryophyta</taxon>
        <taxon>Tracheophyta</taxon>
        <taxon>Spermatophyta</taxon>
        <taxon>Magnoliopsida</taxon>
        <taxon>eudicotyledons</taxon>
        <taxon>Gunneridae</taxon>
        <taxon>Pentapetalae</taxon>
        <taxon>rosids</taxon>
        <taxon>fabids</taxon>
        <taxon>Fabales</taxon>
        <taxon>Fabaceae</taxon>
        <taxon>Papilionoideae</taxon>
        <taxon>50 kb inversion clade</taxon>
        <taxon>NPAAA clade</taxon>
        <taxon>Hologalegina</taxon>
        <taxon>IRL clade</taxon>
        <taxon>Fabeae</taxon>
        <taxon>Vicia</taxon>
    </lineage>
</organism>
<dbReference type="PANTHER" id="PTHR10775">
    <property type="entry name" value="OS08G0208400 PROTEIN"/>
    <property type="match status" value="1"/>
</dbReference>
<evidence type="ECO:0000313" key="2">
    <source>
        <dbReference type="Proteomes" id="UP001157006"/>
    </source>
</evidence>
<sequence length="132" mass="15155">MHIEKNFFDNVFNTVMDVKDRTKDNVKARQDMEILCNRKELELKPQLNGKLFKPKAYFSLTPKEAKAVYGWLKGLRIPDGHSSNLARCVDANTGKLHGMCCTPNFDLRYHLPSTSLHCKCFDLSLSIFKAVF</sequence>
<evidence type="ECO:0000313" key="1">
    <source>
        <dbReference type="EMBL" id="CAI8614984.1"/>
    </source>
</evidence>
<dbReference type="AlphaFoldDB" id="A0AAV1AWX6"/>
<proteinExistence type="predicted"/>
<dbReference type="EMBL" id="OX451740">
    <property type="protein sequence ID" value="CAI8614984.1"/>
    <property type="molecule type" value="Genomic_DNA"/>
</dbReference>
<keyword evidence="2" id="KW-1185">Reference proteome</keyword>
<name>A0AAV1AWX6_VICFA</name>
<accession>A0AAV1AWX6</accession>
<reference evidence="1 2" key="1">
    <citation type="submission" date="2023-01" db="EMBL/GenBank/DDBJ databases">
        <authorList>
            <person name="Kreplak J."/>
        </authorList>
    </citation>
    <scope>NUCLEOTIDE SEQUENCE [LARGE SCALE GENOMIC DNA]</scope>
</reference>
<protein>
    <submittedName>
        <fullName evidence="1">Uncharacterized protein</fullName>
    </submittedName>
</protein>